<gene>
    <name evidence="1" type="ORF">CHC_T00005297001</name>
</gene>
<name>R7QGT3_CHOCR</name>
<organism evidence="1 2">
    <name type="scientific">Chondrus crispus</name>
    <name type="common">Carrageen Irish moss</name>
    <name type="synonym">Polymorpha crispa</name>
    <dbReference type="NCBI Taxonomy" id="2769"/>
    <lineage>
        <taxon>Eukaryota</taxon>
        <taxon>Rhodophyta</taxon>
        <taxon>Florideophyceae</taxon>
        <taxon>Rhodymeniophycidae</taxon>
        <taxon>Gigartinales</taxon>
        <taxon>Gigartinaceae</taxon>
        <taxon>Chondrus</taxon>
    </lineage>
</organism>
<evidence type="ECO:0000313" key="2">
    <source>
        <dbReference type="Proteomes" id="UP000012073"/>
    </source>
</evidence>
<evidence type="ECO:0000313" key="1">
    <source>
        <dbReference type="EMBL" id="CDF37294.1"/>
    </source>
</evidence>
<protein>
    <submittedName>
        <fullName evidence="1">Uncharacterized protein</fullName>
    </submittedName>
</protein>
<keyword evidence="2" id="KW-1185">Reference proteome</keyword>
<dbReference type="AlphaFoldDB" id="R7QGT3"/>
<dbReference type="GeneID" id="17324828"/>
<reference evidence="2" key="1">
    <citation type="journal article" date="2013" name="Proc. Natl. Acad. Sci. U.S.A.">
        <title>Genome structure and metabolic features in the red seaweed Chondrus crispus shed light on evolution of the Archaeplastida.</title>
        <authorList>
            <person name="Collen J."/>
            <person name="Porcel B."/>
            <person name="Carre W."/>
            <person name="Ball S.G."/>
            <person name="Chaparro C."/>
            <person name="Tonon T."/>
            <person name="Barbeyron T."/>
            <person name="Michel G."/>
            <person name="Noel B."/>
            <person name="Valentin K."/>
            <person name="Elias M."/>
            <person name="Artiguenave F."/>
            <person name="Arun A."/>
            <person name="Aury J.M."/>
            <person name="Barbosa-Neto J.F."/>
            <person name="Bothwell J.H."/>
            <person name="Bouget F.Y."/>
            <person name="Brillet L."/>
            <person name="Cabello-Hurtado F."/>
            <person name="Capella-Gutierrez S."/>
            <person name="Charrier B."/>
            <person name="Cladiere L."/>
            <person name="Cock J.M."/>
            <person name="Coelho S.M."/>
            <person name="Colleoni C."/>
            <person name="Czjzek M."/>
            <person name="Da Silva C."/>
            <person name="Delage L."/>
            <person name="Denoeud F."/>
            <person name="Deschamps P."/>
            <person name="Dittami S.M."/>
            <person name="Gabaldon T."/>
            <person name="Gachon C.M."/>
            <person name="Groisillier A."/>
            <person name="Herve C."/>
            <person name="Jabbari K."/>
            <person name="Katinka M."/>
            <person name="Kloareg B."/>
            <person name="Kowalczyk N."/>
            <person name="Labadie K."/>
            <person name="Leblanc C."/>
            <person name="Lopez P.J."/>
            <person name="McLachlan D.H."/>
            <person name="Meslet-Cladiere L."/>
            <person name="Moustafa A."/>
            <person name="Nehr Z."/>
            <person name="Nyvall Collen P."/>
            <person name="Panaud O."/>
            <person name="Partensky F."/>
            <person name="Poulain J."/>
            <person name="Rensing S.A."/>
            <person name="Rousvoal S."/>
            <person name="Samson G."/>
            <person name="Symeonidi A."/>
            <person name="Weissenbach J."/>
            <person name="Zambounis A."/>
            <person name="Wincker P."/>
            <person name="Boyen C."/>
        </authorList>
    </citation>
    <scope>NUCLEOTIDE SEQUENCE [LARGE SCALE GENOMIC DNA]</scope>
    <source>
        <strain evidence="2">cv. Stackhouse</strain>
    </source>
</reference>
<dbReference type="RefSeq" id="XP_005717113.1">
    <property type="nucleotide sequence ID" value="XM_005717056.1"/>
</dbReference>
<dbReference type="Gramene" id="CDF37294">
    <property type="protein sequence ID" value="CDF37294"/>
    <property type="gene ID" value="CHC_T00005297001"/>
</dbReference>
<proteinExistence type="predicted"/>
<accession>R7QGT3</accession>
<dbReference type="Proteomes" id="UP000012073">
    <property type="component" value="Unassembled WGS sequence"/>
</dbReference>
<dbReference type="KEGG" id="ccp:CHC_T00005297001"/>
<dbReference type="EMBL" id="HG001828">
    <property type="protein sequence ID" value="CDF37294.1"/>
    <property type="molecule type" value="Genomic_DNA"/>
</dbReference>
<sequence>MIHSDTRLPIRCRHRLCHPYPRLVRLNNAYQFLERLHRIPLSAKHNLPSHLPRLQYLCRLPSRLHPQFCPHVRQPGVQRRRH</sequence>